<feature type="non-terminal residue" evidence="1">
    <location>
        <position position="77"/>
    </location>
</feature>
<organism evidence="1 2">
    <name type="scientific">Dentiscutata heterogama</name>
    <dbReference type="NCBI Taxonomy" id="1316150"/>
    <lineage>
        <taxon>Eukaryota</taxon>
        <taxon>Fungi</taxon>
        <taxon>Fungi incertae sedis</taxon>
        <taxon>Mucoromycota</taxon>
        <taxon>Glomeromycotina</taxon>
        <taxon>Glomeromycetes</taxon>
        <taxon>Diversisporales</taxon>
        <taxon>Gigasporaceae</taxon>
        <taxon>Dentiscutata</taxon>
    </lineage>
</organism>
<keyword evidence="2" id="KW-1185">Reference proteome</keyword>
<feature type="non-terminal residue" evidence="1">
    <location>
        <position position="1"/>
    </location>
</feature>
<gene>
    <name evidence="1" type="ORF">DHETER_LOCUS13002</name>
</gene>
<proteinExistence type="predicted"/>
<sequence>TNKAPIVNLALGVSGDDKSRFTLMMVDPDAPSRKDPVKGEWRHWIVGNIPSNGNLSEATHLDSYMGPEPPSGSGDHR</sequence>
<protein>
    <submittedName>
        <fullName evidence="1">17124_t:CDS:1</fullName>
    </submittedName>
</protein>
<reference evidence="1" key="1">
    <citation type="submission" date="2021-06" db="EMBL/GenBank/DDBJ databases">
        <authorList>
            <person name="Kallberg Y."/>
            <person name="Tangrot J."/>
            <person name="Rosling A."/>
        </authorList>
    </citation>
    <scope>NUCLEOTIDE SEQUENCE</scope>
    <source>
        <strain evidence="1">IL203A</strain>
    </source>
</reference>
<accession>A0ACA9PV07</accession>
<dbReference type="Proteomes" id="UP000789702">
    <property type="component" value="Unassembled WGS sequence"/>
</dbReference>
<dbReference type="EMBL" id="CAJVPU010034015">
    <property type="protein sequence ID" value="CAG8724029.1"/>
    <property type="molecule type" value="Genomic_DNA"/>
</dbReference>
<name>A0ACA9PV07_9GLOM</name>
<comment type="caution">
    <text evidence="1">The sequence shown here is derived from an EMBL/GenBank/DDBJ whole genome shotgun (WGS) entry which is preliminary data.</text>
</comment>
<evidence type="ECO:0000313" key="1">
    <source>
        <dbReference type="EMBL" id="CAG8724029.1"/>
    </source>
</evidence>
<evidence type="ECO:0000313" key="2">
    <source>
        <dbReference type="Proteomes" id="UP000789702"/>
    </source>
</evidence>